<name>A0A915L1F1_ROMCU</name>
<keyword evidence="1" id="KW-1185">Reference proteome</keyword>
<evidence type="ECO:0000313" key="1">
    <source>
        <dbReference type="Proteomes" id="UP000887565"/>
    </source>
</evidence>
<reference evidence="2" key="1">
    <citation type="submission" date="2022-11" db="UniProtKB">
        <authorList>
            <consortium name="WormBaseParasite"/>
        </authorList>
    </citation>
    <scope>IDENTIFICATION</scope>
</reference>
<sequence>MHRKSNQLKCLTCGTTRTFFDYSKRPTNYCFYNDSHDDNQARFKSKFSLSRFRGIHRGLSCLSQIISGVELNVQSNKCGTPYMIQSQFIPNSIQSCSEPDVDDKGSIIFFNKSLSKLICIIPSLIKRDISCSTAGAEDFSSKLLL</sequence>
<proteinExistence type="predicted"/>
<dbReference type="AlphaFoldDB" id="A0A915L1F1"/>
<accession>A0A915L1F1</accession>
<dbReference type="Proteomes" id="UP000887565">
    <property type="component" value="Unplaced"/>
</dbReference>
<dbReference type="WBParaSite" id="nRc.2.0.1.t44893-RA">
    <property type="protein sequence ID" value="nRc.2.0.1.t44893-RA"/>
    <property type="gene ID" value="nRc.2.0.1.g44893"/>
</dbReference>
<evidence type="ECO:0000313" key="2">
    <source>
        <dbReference type="WBParaSite" id="nRc.2.0.1.t44893-RA"/>
    </source>
</evidence>
<protein>
    <submittedName>
        <fullName evidence="2">Uncharacterized protein</fullName>
    </submittedName>
</protein>
<organism evidence="1 2">
    <name type="scientific">Romanomermis culicivorax</name>
    <name type="common">Nematode worm</name>
    <dbReference type="NCBI Taxonomy" id="13658"/>
    <lineage>
        <taxon>Eukaryota</taxon>
        <taxon>Metazoa</taxon>
        <taxon>Ecdysozoa</taxon>
        <taxon>Nematoda</taxon>
        <taxon>Enoplea</taxon>
        <taxon>Dorylaimia</taxon>
        <taxon>Mermithida</taxon>
        <taxon>Mermithoidea</taxon>
        <taxon>Mermithidae</taxon>
        <taxon>Romanomermis</taxon>
    </lineage>
</organism>